<dbReference type="AlphaFoldDB" id="W2D0H7"/>
<dbReference type="EMBL" id="AYYF01001064">
    <property type="protein sequence ID" value="ETK12808.1"/>
    <property type="molecule type" value="Genomic_DNA"/>
</dbReference>
<name>W2D0H7_9BACT</name>
<evidence type="ECO:0000256" key="1">
    <source>
        <dbReference type="ARBA" id="ARBA00009981"/>
    </source>
</evidence>
<evidence type="ECO:0000313" key="2">
    <source>
        <dbReference type="EMBL" id="ETK12808.1"/>
    </source>
</evidence>
<sequence length="78" mass="9114">MQVITAKEFSDNQQKYFDMAEQEPVFVTRENARPIVIDIADDDLTEKEIRAIQKGHEDIKAGRTTRIKDIHNIWESIL</sequence>
<dbReference type="InterPro" id="IPR036165">
    <property type="entry name" value="YefM-like_sf"/>
</dbReference>
<accession>W2D0H7</accession>
<comment type="similarity">
    <text evidence="1">Belongs to the phD/YefM antitoxin family.</text>
</comment>
<evidence type="ECO:0000313" key="3">
    <source>
        <dbReference type="Proteomes" id="UP000034980"/>
    </source>
</evidence>
<organism evidence="2 3">
    <name type="scientific">Tannerella sp. oral taxon BU063 isolate Cell 8/11</name>
    <dbReference type="NCBI Taxonomy" id="1411915"/>
    <lineage>
        <taxon>Bacteria</taxon>
        <taxon>Pseudomonadati</taxon>
        <taxon>Bacteroidota</taxon>
        <taxon>Bacteroidia</taxon>
        <taxon>Bacteroidales</taxon>
        <taxon>Tannerellaceae</taxon>
        <taxon>Tannerella</taxon>
    </lineage>
</organism>
<comment type="caution">
    <text evidence="2">The sequence shown here is derived from an EMBL/GenBank/DDBJ whole genome shotgun (WGS) entry which is preliminary data.</text>
</comment>
<dbReference type="SUPFAM" id="SSF143120">
    <property type="entry name" value="YefM-like"/>
    <property type="match status" value="1"/>
</dbReference>
<reference evidence="2 3" key="1">
    <citation type="submission" date="2013-11" db="EMBL/GenBank/DDBJ databases">
        <title>Single cell genomics of uncultured Tannerella BU063 (oral taxon 286).</title>
        <authorList>
            <person name="Beall C.J."/>
            <person name="Campbell A.G."/>
            <person name="Griffen A.L."/>
            <person name="Podar M."/>
            <person name="Leys E.J."/>
        </authorList>
    </citation>
    <scope>NUCLEOTIDE SEQUENCE [LARGE SCALE GENOMIC DNA]</scope>
    <source>
        <strain evidence="2">Cell 8/11</strain>
    </source>
</reference>
<protein>
    <submittedName>
        <fullName evidence="2">Prevent-host-death protein</fullName>
    </submittedName>
</protein>
<dbReference type="PATRIC" id="fig|1411915.3.peg.573"/>
<gene>
    <name evidence="2" type="ORF">T235_07215</name>
</gene>
<dbReference type="Proteomes" id="UP000034980">
    <property type="component" value="Unassembled WGS sequence"/>
</dbReference>
<proteinExistence type="inferred from homology"/>